<dbReference type="OrthoDB" id="7658992at2"/>
<gene>
    <name evidence="2" type="ORF">SAMN05421751_101334</name>
</gene>
<sequence length="136" mass="15185">MKHAVIVLVTAAILAVSPATATTARPSLRDVPEIENPLFAIVVAYVIGEQCPTITARRFKGLLQLEKLYWRARDLGYGHDEIRAYVKSPAEKERMRKKGMELLKKYGPEDDPQSYCAFGRAEIQKKSAIGALLRAK</sequence>
<dbReference type="RefSeq" id="WP_104006360.1">
    <property type="nucleotide sequence ID" value="NZ_FNVD01000001.1"/>
</dbReference>
<feature type="signal peptide" evidence="1">
    <location>
        <begin position="1"/>
        <end position="21"/>
    </location>
</feature>
<name>A0A1H5S6A8_9RHOB</name>
<feature type="chain" id="PRO_5009283672" description="TIGR02301 family protein" evidence="1">
    <location>
        <begin position="22"/>
        <end position="136"/>
    </location>
</feature>
<accession>A0A1H5S6A8</accession>
<dbReference type="InterPro" id="IPR020349">
    <property type="entry name" value="Uncharacterised_14.7kDa"/>
</dbReference>
<protein>
    <recommendedName>
        <fullName evidence="4">TIGR02301 family protein</fullName>
    </recommendedName>
</protein>
<reference evidence="3" key="1">
    <citation type="submission" date="2016-10" db="EMBL/GenBank/DDBJ databases">
        <authorList>
            <person name="Varghese N."/>
            <person name="Submissions S."/>
        </authorList>
    </citation>
    <scope>NUCLEOTIDE SEQUENCE [LARGE SCALE GENOMIC DNA]</scope>
    <source>
        <strain evidence="3">DSM 23413</strain>
    </source>
</reference>
<organism evidence="2 3">
    <name type="scientific">Jhaorihella thermophila</name>
    <dbReference type="NCBI Taxonomy" id="488547"/>
    <lineage>
        <taxon>Bacteria</taxon>
        <taxon>Pseudomonadati</taxon>
        <taxon>Pseudomonadota</taxon>
        <taxon>Alphaproteobacteria</taxon>
        <taxon>Rhodobacterales</taxon>
        <taxon>Paracoccaceae</taxon>
        <taxon>Jhaorihella</taxon>
    </lineage>
</organism>
<evidence type="ECO:0000313" key="2">
    <source>
        <dbReference type="EMBL" id="SEF45418.1"/>
    </source>
</evidence>
<dbReference type="AlphaFoldDB" id="A0A1H5S6A8"/>
<keyword evidence="1" id="KW-0732">Signal</keyword>
<evidence type="ECO:0008006" key="4">
    <source>
        <dbReference type="Google" id="ProtNLM"/>
    </source>
</evidence>
<evidence type="ECO:0000256" key="1">
    <source>
        <dbReference type="SAM" id="SignalP"/>
    </source>
</evidence>
<keyword evidence="3" id="KW-1185">Reference proteome</keyword>
<dbReference type="Proteomes" id="UP000236742">
    <property type="component" value="Unassembled WGS sequence"/>
</dbReference>
<proteinExistence type="predicted"/>
<dbReference type="EMBL" id="FNVD01000001">
    <property type="protein sequence ID" value="SEF45418.1"/>
    <property type="molecule type" value="Genomic_DNA"/>
</dbReference>
<evidence type="ECO:0000313" key="3">
    <source>
        <dbReference type="Proteomes" id="UP000236742"/>
    </source>
</evidence>
<dbReference type="Pfam" id="PF17267">
    <property type="entry name" value="DUF5333"/>
    <property type="match status" value="1"/>
</dbReference>